<sequence length="304" mass="34008">MHITNFSRIDAATPTWTDINIELGFSYTILDDSYAVGCGTLCIGAFFMIPFALAFGRRPVYLVSTAAQFAICIWSAKMQTITDLMLVNILSCFFGALSEVIVQMIVADVYFVHQRGLMNSIYVWFMNGGANLAPLAAGYITVAQGWRMVWWWMAIFFGICFCAFLLLYEESMYKVSAGVIDGIPTSDSNPKMPAIYSTEKNQEQLPDSIKKLTADDTNVETETSTPQIDNTYYSPENISPASGSFFSAPRLIQSLYPTLLSASPHSLCHSFCLFHGTYIWRYDSMHDNNDNHTIIIHGLTTIQL</sequence>
<dbReference type="EMBL" id="JAQJAN010000019">
    <property type="protein sequence ID" value="KAJ5709240.1"/>
    <property type="molecule type" value="Genomic_DNA"/>
</dbReference>
<dbReference type="PANTHER" id="PTHR23502:SF50">
    <property type="entry name" value="TRANSPORTER, PUTATIVE (AFU_ORTHOLOGUE AFUA_5G00430)-RELATED"/>
    <property type="match status" value="1"/>
</dbReference>
<protein>
    <submittedName>
        <fullName evidence="6">Major facilitator superfamily domain-containing protein</fullName>
    </submittedName>
</protein>
<dbReference type="AlphaFoldDB" id="A0AAD6HDE0"/>
<dbReference type="SUPFAM" id="SSF103473">
    <property type="entry name" value="MFS general substrate transporter"/>
    <property type="match status" value="1"/>
</dbReference>
<reference evidence="6" key="2">
    <citation type="submission" date="2023-01" db="EMBL/GenBank/DDBJ databases">
        <authorList>
            <person name="Petersen C."/>
        </authorList>
    </citation>
    <scope>NUCLEOTIDE SEQUENCE</scope>
    <source>
        <strain evidence="6">IBT 17514</strain>
    </source>
</reference>
<name>A0AAD6HDE0_9EURO</name>
<dbReference type="InterPro" id="IPR036259">
    <property type="entry name" value="MFS_trans_sf"/>
</dbReference>
<evidence type="ECO:0000256" key="3">
    <source>
        <dbReference type="ARBA" id="ARBA00022989"/>
    </source>
</evidence>
<feature type="transmembrane region" description="Helical" evidence="5">
    <location>
        <begin position="88"/>
        <end position="111"/>
    </location>
</feature>
<organism evidence="6 7">
    <name type="scientific">Penicillium malachiteum</name>
    <dbReference type="NCBI Taxonomy" id="1324776"/>
    <lineage>
        <taxon>Eukaryota</taxon>
        <taxon>Fungi</taxon>
        <taxon>Dikarya</taxon>
        <taxon>Ascomycota</taxon>
        <taxon>Pezizomycotina</taxon>
        <taxon>Eurotiomycetes</taxon>
        <taxon>Eurotiomycetidae</taxon>
        <taxon>Eurotiales</taxon>
        <taxon>Aspergillaceae</taxon>
        <taxon>Penicillium</taxon>
    </lineage>
</organism>
<evidence type="ECO:0000313" key="7">
    <source>
        <dbReference type="Proteomes" id="UP001215712"/>
    </source>
</evidence>
<evidence type="ECO:0000256" key="4">
    <source>
        <dbReference type="ARBA" id="ARBA00023136"/>
    </source>
</evidence>
<reference evidence="6" key="1">
    <citation type="journal article" date="2023" name="IMA Fungus">
        <title>Comparative genomic study of the Penicillium genus elucidates a diverse pangenome and 15 lateral gene transfer events.</title>
        <authorList>
            <person name="Petersen C."/>
            <person name="Sorensen T."/>
            <person name="Nielsen M.R."/>
            <person name="Sondergaard T.E."/>
            <person name="Sorensen J.L."/>
            <person name="Fitzpatrick D.A."/>
            <person name="Frisvad J.C."/>
            <person name="Nielsen K.L."/>
        </authorList>
    </citation>
    <scope>NUCLEOTIDE SEQUENCE</scope>
    <source>
        <strain evidence="6">IBT 17514</strain>
    </source>
</reference>
<proteinExistence type="predicted"/>
<keyword evidence="2 5" id="KW-0812">Transmembrane</keyword>
<dbReference type="GO" id="GO:0022857">
    <property type="term" value="F:transmembrane transporter activity"/>
    <property type="evidence" value="ECO:0007669"/>
    <property type="project" value="InterPro"/>
</dbReference>
<evidence type="ECO:0000313" key="6">
    <source>
        <dbReference type="EMBL" id="KAJ5709240.1"/>
    </source>
</evidence>
<feature type="transmembrane region" description="Helical" evidence="5">
    <location>
        <begin position="34"/>
        <end position="53"/>
    </location>
</feature>
<comment type="subcellular location">
    <subcellularLocation>
        <location evidence="1">Membrane</location>
        <topology evidence="1">Multi-pass membrane protein</topology>
    </subcellularLocation>
</comment>
<comment type="caution">
    <text evidence="6">The sequence shown here is derived from an EMBL/GenBank/DDBJ whole genome shotgun (WGS) entry which is preliminary data.</text>
</comment>
<evidence type="ECO:0000256" key="5">
    <source>
        <dbReference type="SAM" id="Phobius"/>
    </source>
</evidence>
<feature type="transmembrane region" description="Helical" evidence="5">
    <location>
        <begin position="123"/>
        <end position="143"/>
    </location>
</feature>
<dbReference type="GO" id="GO:0005886">
    <property type="term" value="C:plasma membrane"/>
    <property type="evidence" value="ECO:0007669"/>
    <property type="project" value="TreeGrafter"/>
</dbReference>
<dbReference type="Gene3D" id="1.20.1250.20">
    <property type="entry name" value="MFS general substrate transporter like domains"/>
    <property type="match status" value="1"/>
</dbReference>
<dbReference type="Proteomes" id="UP001215712">
    <property type="component" value="Unassembled WGS sequence"/>
</dbReference>
<keyword evidence="7" id="KW-1185">Reference proteome</keyword>
<accession>A0AAD6HDE0</accession>
<evidence type="ECO:0000256" key="2">
    <source>
        <dbReference type="ARBA" id="ARBA00022692"/>
    </source>
</evidence>
<gene>
    <name evidence="6" type="ORF">N7493_010574</name>
</gene>
<dbReference type="InterPro" id="IPR011701">
    <property type="entry name" value="MFS"/>
</dbReference>
<dbReference type="Pfam" id="PF07690">
    <property type="entry name" value="MFS_1"/>
    <property type="match status" value="1"/>
</dbReference>
<keyword evidence="4 5" id="KW-0472">Membrane</keyword>
<keyword evidence="3 5" id="KW-1133">Transmembrane helix</keyword>
<feature type="transmembrane region" description="Helical" evidence="5">
    <location>
        <begin position="149"/>
        <end position="168"/>
    </location>
</feature>
<evidence type="ECO:0000256" key="1">
    <source>
        <dbReference type="ARBA" id="ARBA00004141"/>
    </source>
</evidence>
<dbReference type="PANTHER" id="PTHR23502">
    <property type="entry name" value="MAJOR FACILITATOR SUPERFAMILY"/>
    <property type="match status" value="1"/>
</dbReference>